<name>A0A0A2VBV4_9BACI</name>
<dbReference type="Proteomes" id="UP000030153">
    <property type="component" value="Unassembled WGS sequence"/>
</dbReference>
<dbReference type="EMBL" id="AVBG01000008">
    <property type="protein sequence ID" value="KGP91150.1"/>
    <property type="molecule type" value="Genomic_DNA"/>
</dbReference>
<dbReference type="eggNOG" id="ENOG50330D7">
    <property type="taxonomic scope" value="Bacteria"/>
</dbReference>
<gene>
    <name evidence="1" type="ORF">N780_17755</name>
</gene>
<organism evidence="1 2">
    <name type="scientific">Pontibacillus chungwhensis BH030062</name>
    <dbReference type="NCBI Taxonomy" id="1385513"/>
    <lineage>
        <taxon>Bacteria</taxon>
        <taxon>Bacillati</taxon>
        <taxon>Bacillota</taxon>
        <taxon>Bacilli</taxon>
        <taxon>Bacillales</taxon>
        <taxon>Bacillaceae</taxon>
        <taxon>Pontibacillus</taxon>
    </lineage>
</organism>
<keyword evidence="2" id="KW-1185">Reference proteome</keyword>
<evidence type="ECO:0008006" key="3">
    <source>
        <dbReference type="Google" id="ProtNLM"/>
    </source>
</evidence>
<dbReference type="OrthoDB" id="7672517at2"/>
<dbReference type="STRING" id="1385513.N780_17755"/>
<evidence type="ECO:0000313" key="1">
    <source>
        <dbReference type="EMBL" id="KGP91150.1"/>
    </source>
</evidence>
<evidence type="ECO:0000313" key="2">
    <source>
        <dbReference type="Proteomes" id="UP000030153"/>
    </source>
</evidence>
<protein>
    <recommendedName>
        <fullName evidence="3">Glycosyltransferase</fullName>
    </recommendedName>
</protein>
<dbReference type="RefSeq" id="WP_036784204.1">
    <property type="nucleotide sequence ID" value="NZ_AVBG01000008.1"/>
</dbReference>
<accession>A0A0A2VBV4</accession>
<proteinExistence type="predicted"/>
<comment type="caution">
    <text evidence="1">The sequence shown here is derived from an EMBL/GenBank/DDBJ whole genome shotgun (WGS) entry which is preliminary data.</text>
</comment>
<sequence>MGNEPKRNLIMGLISHYSWEDIKPFFLSLEKVNYSGEVVMFFEHINEETQNTLKNLNVNISLIPYERIGLEKTFDIIDYRHYLYLNFLRAHGHRYNKVLLTDVRDVFFQLNPFDAGWSDGSITVAKEELKIKDEYWNTKWILTKFGNHIYQQLENETIICAGTTYGPTELILAYLEEMVYHLFQLHYFPQIINDQAVHNYLIHSGKVQPVAYSDNEKGPIMTVAFEHNFHINHANQILLKSGAVAAIIHQYDRHEHLMNLIKEKVDE</sequence>
<dbReference type="AlphaFoldDB" id="A0A0A2VBV4"/>
<reference evidence="1 2" key="1">
    <citation type="submission" date="2013-08" db="EMBL/GenBank/DDBJ databases">
        <title>Genome of Pontibacillus chungwhensis.</title>
        <authorList>
            <person name="Wang Q."/>
            <person name="Wang G."/>
        </authorList>
    </citation>
    <scope>NUCLEOTIDE SEQUENCE [LARGE SCALE GENOMIC DNA]</scope>
    <source>
        <strain evidence="1 2">BH030062</strain>
    </source>
</reference>